<dbReference type="InterPro" id="IPR021990">
    <property type="entry name" value="Mediator_Med12_LCEWAV"/>
</dbReference>
<reference evidence="10" key="2">
    <citation type="submission" date="2022-10" db="EMBL/GenBank/DDBJ databases">
        <authorList>
            <consortium name="ENA_rothamsted_submissions"/>
            <consortium name="culmorum"/>
            <person name="King R."/>
        </authorList>
    </citation>
    <scope>NUCLEOTIDE SEQUENCE</scope>
</reference>
<dbReference type="Pfam" id="PF12145">
    <property type="entry name" value="Med12-LCEWAV"/>
    <property type="match status" value="1"/>
</dbReference>
<evidence type="ECO:0000259" key="9">
    <source>
        <dbReference type="Pfam" id="PF12145"/>
    </source>
</evidence>
<evidence type="ECO:0000256" key="1">
    <source>
        <dbReference type="ARBA" id="ARBA00004123"/>
    </source>
</evidence>
<evidence type="ECO:0000313" key="11">
    <source>
        <dbReference type="Proteomes" id="UP001153714"/>
    </source>
</evidence>
<evidence type="ECO:0000256" key="2">
    <source>
        <dbReference type="ARBA" id="ARBA00010289"/>
    </source>
</evidence>
<evidence type="ECO:0000313" key="10">
    <source>
        <dbReference type="EMBL" id="CAG9782844.1"/>
    </source>
</evidence>
<evidence type="ECO:0000256" key="6">
    <source>
        <dbReference type="ARBA" id="ARBA00023163"/>
    </source>
</evidence>
<gene>
    <name evidence="10" type="ORF">DIATSA_LOCUS1078</name>
</gene>
<evidence type="ECO:0000256" key="4">
    <source>
        <dbReference type="ARBA" id="ARBA00023015"/>
    </source>
</evidence>
<keyword evidence="7" id="KW-0539">Nucleus</keyword>
<organism evidence="10 11">
    <name type="scientific">Diatraea saccharalis</name>
    <name type="common">sugarcane borer</name>
    <dbReference type="NCBI Taxonomy" id="40085"/>
    <lineage>
        <taxon>Eukaryota</taxon>
        <taxon>Metazoa</taxon>
        <taxon>Ecdysozoa</taxon>
        <taxon>Arthropoda</taxon>
        <taxon>Hexapoda</taxon>
        <taxon>Insecta</taxon>
        <taxon>Pterygota</taxon>
        <taxon>Neoptera</taxon>
        <taxon>Endopterygota</taxon>
        <taxon>Lepidoptera</taxon>
        <taxon>Glossata</taxon>
        <taxon>Ditrysia</taxon>
        <taxon>Pyraloidea</taxon>
        <taxon>Crambidae</taxon>
        <taxon>Crambinae</taxon>
        <taxon>Diatraea</taxon>
    </lineage>
</organism>
<evidence type="ECO:0000256" key="5">
    <source>
        <dbReference type="ARBA" id="ARBA00023159"/>
    </source>
</evidence>
<comment type="similarity">
    <text evidence="2">Belongs to the Mediator complex subunit 12 family.</text>
</comment>
<name>A0A9N9QTJ3_9NEOP</name>
<reference evidence="10" key="1">
    <citation type="submission" date="2021-12" db="EMBL/GenBank/DDBJ databases">
        <authorList>
            <person name="King R."/>
        </authorList>
    </citation>
    <scope>NUCLEOTIDE SEQUENCE</scope>
</reference>
<proteinExistence type="inferred from homology"/>
<dbReference type="GO" id="GO:0005634">
    <property type="term" value="C:nucleus"/>
    <property type="evidence" value="ECO:0007669"/>
    <property type="project" value="UniProtKB-SubCell"/>
</dbReference>
<protein>
    <recommendedName>
        <fullName evidence="9">Mediator complex subunit Med12 LCEWAV-domain domain-containing protein</fullName>
    </recommendedName>
</protein>
<keyword evidence="3" id="KW-0678">Repressor</keyword>
<sequence length="180" mass="19238">MGEFVCCEGLSRRLATTCAKKSASICSVLSESTLRTLNQPAVFTKAVDRSGEAIAPMSPAPEANGDVKPNISQIKRSTTPAEQSQGTPNPNHSIGTPNPNHSLGTPNPMGTPNPQQPMDVQVKEENDAPPRDQKTTLTTVIAAALNPVQVGFGEVLNCQYHRDVIIQLATILQVSILYSY</sequence>
<feature type="compositionally biased region" description="Polar residues" evidence="8">
    <location>
        <begin position="70"/>
        <end position="108"/>
    </location>
</feature>
<dbReference type="AlphaFoldDB" id="A0A9N9QTJ3"/>
<keyword evidence="11" id="KW-1185">Reference proteome</keyword>
<feature type="region of interest" description="Disordered" evidence="8">
    <location>
        <begin position="55"/>
        <end position="132"/>
    </location>
</feature>
<dbReference type="OrthoDB" id="20828at2759"/>
<dbReference type="EMBL" id="OU893341">
    <property type="protein sequence ID" value="CAG9782844.1"/>
    <property type="molecule type" value="Genomic_DNA"/>
</dbReference>
<evidence type="ECO:0000256" key="8">
    <source>
        <dbReference type="SAM" id="MobiDB-lite"/>
    </source>
</evidence>
<keyword evidence="4" id="KW-0805">Transcription regulation</keyword>
<dbReference type="Proteomes" id="UP001153714">
    <property type="component" value="Chromosome 10"/>
</dbReference>
<keyword evidence="5" id="KW-0010">Activator</keyword>
<evidence type="ECO:0000256" key="7">
    <source>
        <dbReference type="ARBA" id="ARBA00023242"/>
    </source>
</evidence>
<evidence type="ECO:0000256" key="3">
    <source>
        <dbReference type="ARBA" id="ARBA00022491"/>
    </source>
</evidence>
<feature type="domain" description="Mediator complex subunit Med12 LCEWAV-domain" evidence="9">
    <location>
        <begin position="3"/>
        <end position="177"/>
    </location>
</feature>
<feature type="compositionally biased region" description="Basic and acidic residues" evidence="8">
    <location>
        <begin position="121"/>
        <end position="132"/>
    </location>
</feature>
<keyword evidence="6" id="KW-0804">Transcription</keyword>
<comment type="subcellular location">
    <subcellularLocation>
        <location evidence="1">Nucleus</location>
    </subcellularLocation>
</comment>
<accession>A0A9N9QTJ3</accession>